<evidence type="ECO:0000256" key="4">
    <source>
        <dbReference type="ARBA" id="ARBA00022989"/>
    </source>
</evidence>
<dbReference type="InterPro" id="IPR010664">
    <property type="entry name" value="LipoPS_assembly_LptC-rel"/>
</dbReference>
<dbReference type="EMBL" id="JAVRIE010000007">
    <property type="protein sequence ID" value="MDT0584105.1"/>
    <property type="molecule type" value="Genomic_DNA"/>
</dbReference>
<evidence type="ECO:0000256" key="3">
    <source>
        <dbReference type="ARBA" id="ARBA00022692"/>
    </source>
</evidence>
<dbReference type="GO" id="GO:0015221">
    <property type="term" value="F:lipopolysaccharide transmembrane transporter activity"/>
    <property type="evidence" value="ECO:0007669"/>
    <property type="project" value="InterPro"/>
</dbReference>
<proteinExistence type="inferred from homology"/>
<accession>A0AAW8R5B5</accession>
<dbReference type="GO" id="GO:0043165">
    <property type="term" value="P:Gram-negative-bacterium-type cell outer membrane assembly"/>
    <property type="evidence" value="ECO:0007669"/>
    <property type="project" value="UniProtKB-UniRule"/>
</dbReference>
<sequence>MNRLALSIILIFSAALALYVPIWMEEEEQVEVSDKDAALVPNYQALNLRSKIFDKDGQLTHQVSAAKMEHYDLLEYVNFEQPEYTIYLAETGESWQLVASEGTFYDNNRLELASDVVISSQQTNDYIQTISTDYISFSLDTQELSSDQPVAISGSNFTINSIGFSANLETQQYELKKHVETEYLPTR</sequence>
<dbReference type="AlphaFoldDB" id="A0AAW8R5B5"/>
<reference evidence="8 9" key="1">
    <citation type="submission" date="2023-09" db="EMBL/GenBank/DDBJ databases">
        <authorList>
            <person name="Rey-Velasco X."/>
        </authorList>
    </citation>
    <scope>NUCLEOTIDE SEQUENCE [LARGE SCALE GENOMIC DNA]</scope>
    <source>
        <strain evidence="8 9">W409</strain>
    </source>
</reference>
<keyword evidence="5 6" id="KW-0472">Membrane</keyword>
<evidence type="ECO:0000256" key="5">
    <source>
        <dbReference type="ARBA" id="ARBA00023136"/>
    </source>
</evidence>
<evidence type="ECO:0000313" key="8">
    <source>
        <dbReference type="EMBL" id="MDT0584105.1"/>
    </source>
</evidence>
<protein>
    <recommendedName>
        <fullName evidence="6 7">Lipopolysaccharide export system protein LptC</fullName>
    </recommendedName>
</protein>
<evidence type="ECO:0000256" key="2">
    <source>
        <dbReference type="ARBA" id="ARBA00022519"/>
    </source>
</evidence>
<dbReference type="PANTHER" id="PTHR37481">
    <property type="entry name" value="LIPOPOLYSACCHARIDE EXPORT SYSTEM PROTEIN LPTC"/>
    <property type="match status" value="1"/>
</dbReference>
<name>A0AAW8R5B5_9ALTE</name>
<dbReference type="InterPro" id="IPR052363">
    <property type="entry name" value="LPS_export_LptC"/>
</dbReference>
<dbReference type="GO" id="GO:0017089">
    <property type="term" value="F:glycolipid transfer activity"/>
    <property type="evidence" value="ECO:0007669"/>
    <property type="project" value="TreeGrafter"/>
</dbReference>
<keyword evidence="2 6" id="KW-0997">Cell inner membrane</keyword>
<dbReference type="NCBIfam" id="TIGR04409">
    <property type="entry name" value="LptC_YrbK"/>
    <property type="match status" value="1"/>
</dbReference>
<organism evidence="8 9">
    <name type="scientific">Brumicola blandensis</name>
    <dbReference type="NCBI Taxonomy" id="3075611"/>
    <lineage>
        <taxon>Bacteria</taxon>
        <taxon>Pseudomonadati</taxon>
        <taxon>Pseudomonadota</taxon>
        <taxon>Gammaproteobacteria</taxon>
        <taxon>Alteromonadales</taxon>
        <taxon>Alteromonadaceae</taxon>
        <taxon>Brumicola</taxon>
    </lineage>
</organism>
<evidence type="ECO:0000256" key="6">
    <source>
        <dbReference type="HAMAP-Rule" id="MF_01915"/>
    </source>
</evidence>
<comment type="subunit">
    <text evidence="6">Component of the lipopolysaccharide transport and assembly complex. Interacts with LptA and the LptBFG transporter complex.</text>
</comment>
<dbReference type="Pfam" id="PF06835">
    <property type="entry name" value="LptC"/>
    <property type="match status" value="1"/>
</dbReference>
<dbReference type="GO" id="GO:0030288">
    <property type="term" value="C:outer membrane-bounded periplasmic space"/>
    <property type="evidence" value="ECO:0007669"/>
    <property type="project" value="TreeGrafter"/>
</dbReference>
<keyword evidence="3 6" id="KW-0812">Transmembrane</keyword>
<keyword evidence="4 6" id="KW-1133">Transmembrane helix</keyword>
<keyword evidence="1 6" id="KW-1003">Cell membrane</keyword>
<comment type="similarity">
    <text evidence="6 7">Belongs to the LptC family.</text>
</comment>
<dbReference type="PIRSF" id="PIRSF028513">
    <property type="entry name" value="LptC"/>
    <property type="match status" value="1"/>
</dbReference>
<gene>
    <name evidence="6 8" type="primary">lptC</name>
    <name evidence="8" type="ORF">RM544_16275</name>
</gene>
<comment type="function">
    <text evidence="6">Involved in the assembly of lipopolysaccharide (LPS). Required for the translocation of LPS from the inner membrane to the outer membrane. Facilitates the transfer of LPS from the inner membrane to the periplasmic protein LptA. Could be a docking site for LptA.</text>
</comment>
<comment type="caution">
    <text evidence="8">The sequence shown here is derived from an EMBL/GenBank/DDBJ whole genome shotgun (WGS) entry which is preliminary data.</text>
</comment>
<keyword evidence="9" id="KW-1185">Reference proteome</keyword>
<evidence type="ECO:0000313" key="9">
    <source>
        <dbReference type="Proteomes" id="UP001249020"/>
    </source>
</evidence>
<dbReference type="Proteomes" id="UP001249020">
    <property type="component" value="Unassembled WGS sequence"/>
</dbReference>
<evidence type="ECO:0000256" key="1">
    <source>
        <dbReference type="ARBA" id="ARBA00022475"/>
    </source>
</evidence>
<dbReference type="GO" id="GO:0005886">
    <property type="term" value="C:plasma membrane"/>
    <property type="evidence" value="ECO:0007669"/>
    <property type="project" value="UniProtKB-SubCell"/>
</dbReference>
<dbReference type="PANTHER" id="PTHR37481:SF1">
    <property type="entry name" value="LIPOPOLYSACCHARIDE EXPORT SYSTEM PROTEIN LPTC"/>
    <property type="match status" value="1"/>
</dbReference>
<comment type="function">
    <text evidence="7">Required for the translocation of lipopolysaccharide (LPS) from the inner membrane to the outer membrane.</text>
</comment>
<dbReference type="Gene3D" id="2.60.450.10">
    <property type="entry name" value="Lipopolysaccharide (LPS) transport protein A like domain"/>
    <property type="match status" value="1"/>
</dbReference>
<dbReference type="InterPro" id="IPR026265">
    <property type="entry name" value="LptC"/>
</dbReference>
<dbReference type="HAMAP" id="MF_01915">
    <property type="entry name" value="LPS_assembly_LptC"/>
    <property type="match status" value="1"/>
</dbReference>
<evidence type="ECO:0000256" key="7">
    <source>
        <dbReference type="PIRNR" id="PIRNR028513"/>
    </source>
</evidence>
<dbReference type="RefSeq" id="WP_311362869.1">
    <property type="nucleotide sequence ID" value="NZ_JAVRIE010000007.1"/>
</dbReference>
<comment type="subcellular location">
    <subcellularLocation>
        <location evidence="6">Cell inner membrane</location>
        <topology evidence="6">Single-pass membrane protein</topology>
    </subcellularLocation>
</comment>